<evidence type="ECO:0000256" key="1">
    <source>
        <dbReference type="ARBA" id="ARBA00006484"/>
    </source>
</evidence>
<proteinExistence type="inferred from homology"/>
<sequence length="272" mass="30118">MKKTVFITGASSGIGKATAKRFKGEGWNVVATMRNTQDGTDLEGDGVLVTKLDLLDSESIKRAVKETVEHFGKIDVLINNAGYGAYGPLEATSMDVLRRQFDVNLFGLAEVIKEVLPIMREHKDGTIVNVSSIGGRMAFPFGSLYHGSKWAVEGLSEALHFEVRLFGVRVKLIEPGGVNTDFSGRSFVFSNDESLEEYQPLIESFIEAMSNMDTSRNQNPQEVADVIWEAATDGSDQLRYISGNDARATLGNRYSSETDEQFVEYMRKSYDL</sequence>
<evidence type="ECO:0000256" key="3">
    <source>
        <dbReference type="RuleBase" id="RU000363"/>
    </source>
</evidence>
<keyword evidence="5" id="KW-1185">Reference proteome</keyword>
<name>A0ABW2PH30_9BACL</name>
<dbReference type="InterPro" id="IPR036291">
    <property type="entry name" value="NAD(P)-bd_dom_sf"/>
</dbReference>
<dbReference type="GO" id="GO:0016491">
    <property type="term" value="F:oxidoreductase activity"/>
    <property type="evidence" value="ECO:0007669"/>
    <property type="project" value="UniProtKB-KW"/>
</dbReference>
<dbReference type="Gene3D" id="3.40.50.720">
    <property type="entry name" value="NAD(P)-binding Rossmann-like Domain"/>
    <property type="match status" value="1"/>
</dbReference>
<dbReference type="Pfam" id="PF00106">
    <property type="entry name" value="adh_short"/>
    <property type="match status" value="1"/>
</dbReference>
<dbReference type="InterPro" id="IPR002347">
    <property type="entry name" value="SDR_fam"/>
</dbReference>
<dbReference type="PANTHER" id="PTHR43976:SF16">
    <property type="entry name" value="SHORT-CHAIN DEHYDROGENASE_REDUCTASE FAMILY PROTEIN"/>
    <property type="match status" value="1"/>
</dbReference>
<accession>A0ABW2PH30</accession>
<dbReference type="RefSeq" id="WP_214785977.1">
    <property type="nucleotide sequence ID" value="NZ_JANIEL010000030.1"/>
</dbReference>
<dbReference type="InterPro" id="IPR051911">
    <property type="entry name" value="SDR_oxidoreductase"/>
</dbReference>
<evidence type="ECO:0000313" key="5">
    <source>
        <dbReference type="Proteomes" id="UP001596439"/>
    </source>
</evidence>
<comment type="similarity">
    <text evidence="1 3">Belongs to the short-chain dehydrogenases/reductases (SDR) family.</text>
</comment>
<dbReference type="CDD" id="cd05374">
    <property type="entry name" value="17beta-HSD-like_SDR_c"/>
    <property type="match status" value="1"/>
</dbReference>
<keyword evidence="2 4" id="KW-0560">Oxidoreductase</keyword>
<reference evidence="5" key="1">
    <citation type="journal article" date="2019" name="Int. J. Syst. Evol. Microbiol.">
        <title>The Global Catalogue of Microorganisms (GCM) 10K type strain sequencing project: providing services to taxonomists for standard genome sequencing and annotation.</title>
        <authorList>
            <consortium name="The Broad Institute Genomics Platform"/>
            <consortium name="The Broad Institute Genome Sequencing Center for Infectious Disease"/>
            <person name="Wu L."/>
            <person name="Ma J."/>
        </authorList>
    </citation>
    <scope>NUCLEOTIDE SEQUENCE [LARGE SCALE GENOMIC DNA]</scope>
    <source>
        <strain evidence="5">CCUG 55590</strain>
    </source>
</reference>
<organism evidence="4 5">
    <name type="scientific">Exiguobacterium aestuarii</name>
    <dbReference type="NCBI Taxonomy" id="273527"/>
    <lineage>
        <taxon>Bacteria</taxon>
        <taxon>Bacillati</taxon>
        <taxon>Bacillota</taxon>
        <taxon>Bacilli</taxon>
        <taxon>Bacillales</taxon>
        <taxon>Bacillales Family XII. Incertae Sedis</taxon>
        <taxon>Exiguobacterium</taxon>
    </lineage>
</organism>
<dbReference type="PANTHER" id="PTHR43976">
    <property type="entry name" value="SHORT CHAIN DEHYDROGENASE"/>
    <property type="match status" value="1"/>
</dbReference>
<dbReference type="SUPFAM" id="SSF51735">
    <property type="entry name" value="NAD(P)-binding Rossmann-fold domains"/>
    <property type="match status" value="1"/>
</dbReference>
<comment type="caution">
    <text evidence="4">The sequence shown here is derived from an EMBL/GenBank/DDBJ whole genome shotgun (WGS) entry which is preliminary data.</text>
</comment>
<evidence type="ECO:0000256" key="2">
    <source>
        <dbReference type="ARBA" id="ARBA00023002"/>
    </source>
</evidence>
<dbReference type="EC" id="1.1.-.-" evidence="4"/>
<dbReference type="Proteomes" id="UP001596439">
    <property type="component" value="Unassembled WGS sequence"/>
</dbReference>
<evidence type="ECO:0000313" key="4">
    <source>
        <dbReference type="EMBL" id="MFC7388593.1"/>
    </source>
</evidence>
<dbReference type="EMBL" id="JBHTCE010000001">
    <property type="protein sequence ID" value="MFC7388593.1"/>
    <property type="molecule type" value="Genomic_DNA"/>
</dbReference>
<dbReference type="PRINTS" id="PR00081">
    <property type="entry name" value="GDHRDH"/>
</dbReference>
<dbReference type="PRINTS" id="PR00080">
    <property type="entry name" value="SDRFAMILY"/>
</dbReference>
<protein>
    <submittedName>
        <fullName evidence="4">SDR family oxidoreductase</fullName>
        <ecNumber evidence="4">1.1.-.-</ecNumber>
    </submittedName>
</protein>
<gene>
    <name evidence="4" type="ORF">ACFQO8_00480</name>
</gene>